<comment type="caution">
    <text evidence="2">The sequence shown here is derived from an EMBL/GenBank/DDBJ whole genome shotgun (WGS) entry which is preliminary data.</text>
</comment>
<evidence type="ECO:0000313" key="2">
    <source>
        <dbReference type="EMBL" id="MFA9459435.1"/>
    </source>
</evidence>
<name>A0ABV4TS98_9GAMM</name>
<proteinExistence type="predicted"/>
<keyword evidence="1" id="KW-0812">Transmembrane</keyword>
<evidence type="ECO:0000313" key="3">
    <source>
        <dbReference type="Proteomes" id="UP001575181"/>
    </source>
</evidence>
<dbReference type="RefSeq" id="WP_373654220.1">
    <property type="nucleotide sequence ID" value="NZ_JBGUAW010000001.1"/>
</dbReference>
<keyword evidence="1" id="KW-1133">Transmembrane helix</keyword>
<protein>
    <submittedName>
        <fullName evidence="2">Gx transporter family protein</fullName>
    </submittedName>
</protein>
<dbReference type="EMBL" id="JBGUAW010000001">
    <property type="protein sequence ID" value="MFA9459435.1"/>
    <property type="molecule type" value="Genomic_DNA"/>
</dbReference>
<dbReference type="PIRSF" id="PIRSF027391">
    <property type="entry name" value="Hpre_diP_synt_I"/>
    <property type="match status" value="1"/>
</dbReference>
<gene>
    <name evidence="2" type="ORF">ACERLL_01175</name>
</gene>
<evidence type="ECO:0000256" key="1">
    <source>
        <dbReference type="SAM" id="Phobius"/>
    </source>
</evidence>
<feature type="transmembrane region" description="Helical" evidence="1">
    <location>
        <begin position="120"/>
        <end position="142"/>
    </location>
</feature>
<dbReference type="Proteomes" id="UP001575181">
    <property type="component" value="Unassembled WGS sequence"/>
</dbReference>
<dbReference type="Gene3D" id="1.10.1760.20">
    <property type="match status" value="1"/>
</dbReference>
<dbReference type="Pfam" id="PF07456">
    <property type="entry name" value="Hpre_diP_synt_I"/>
    <property type="match status" value="1"/>
</dbReference>
<feature type="transmembrane region" description="Helical" evidence="1">
    <location>
        <begin position="149"/>
        <end position="174"/>
    </location>
</feature>
<sequence>MPSITEGALREPPALSRLRRDTHLAWMAAFAVGLHLLEAALPPIIPGLKPGLANVVTVTALCLWGWRTAAMVTLLRVVVAAIFLGTLLAPGFWLSLGGALAALAALALGSLLPGRGLGPVGYSVLAAVAHIGGQLAVAYALFVQHAGLFALVPILGPGAAITGTINGLAAYALVQEWESRADDAHGLASP</sequence>
<reference evidence="2 3" key="1">
    <citation type="submission" date="2024-08" db="EMBL/GenBank/DDBJ databases">
        <title>Whole-genome sequencing of halo(alkali)philic microorganisms from hypersaline lakes.</title>
        <authorList>
            <person name="Sorokin D.Y."/>
            <person name="Merkel A.Y."/>
            <person name="Messina E."/>
            <person name="Yakimov M."/>
        </authorList>
    </citation>
    <scope>NUCLEOTIDE SEQUENCE [LARGE SCALE GENOMIC DNA]</scope>
    <source>
        <strain evidence="2 3">Cl-TMA</strain>
    </source>
</reference>
<dbReference type="InterPro" id="IPR010898">
    <property type="entry name" value="Hpre_diP_synth_I"/>
</dbReference>
<keyword evidence="1" id="KW-0472">Membrane</keyword>
<keyword evidence="3" id="KW-1185">Reference proteome</keyword>
<dbReference type="InterPro" id="IPR014535">
    <property type="entry name" value="Hpre_diP_synt_I"/>
</dbReference>
<organism evidence="2 3">
    <name type="scientific">Thiohalorhabdus methylotrophus</name>
    <dbReference type="NCBI Taxonomy" id="3242694"/>
    <lineage>
        <taxon>Bacteria</taxon>
        <taxon>Pseudomonadati</taxon>
        <taxon>Pseudomonadota</taxon>
        <taxon>Gammaproteobacteria</taxon>
        <taxon>Thiohalorhabdales</taxon>
        <taxon>Thiohalorhabdaceae</taxon>
        <taxon>Thiohalorhabdus</taxon>
    </lineage>
</organism>
<feature type="transmembrane region" description="Helical" evidence="1">
    <location>
        <begin position="77"/>
        <end position="108"/>
    </location>
</feature>
<feature type="transmembrane region" description="Helical" evidence="1">
    <location>
        <begin position="24"/>
        <end position="45"/>
    </location>
</feature>
<accession>A0ABV4TS98</accession>